<evidence type="ECO:0000259" key="12">
    <source>
        <dbReference type="Pfam" id="PF06415"/>
    </source>
</evidence>
<evidence type="ECO:0000256" key="7">
    <source>
        <dbReference type="ARBA" id="ARBA00023152"/>
    </source>
</evidence>
<evidence type="ECO:0000256" key="6">
    <source>
        <dbReference type="ARBA" id="ARBA00022723"/>
    </source>
</evidence>
<dbReference type="InterPro" id="IPR017850">
    <property type="entry name" value="Alkaline_phosphatase_core_sf"/>
</dbReference>
<dbReference type="PANTHER" id="PTHR31637">
    <property type="entry name" value="2,3-BISPHOSPHOGLYCERATE-INDEPENDENT PHOSPHOGLYCERATE MUTASE"/>
    <property type="match status" value="1"/>
</dbReference>
<keyword evidence="8" id="KW-0464">Manganese</keyword>
<dbReference type="PIRSF" id="PIRSF001492">
    <property type="entry name" value="IPGAM"/>
    <property type="match status" value="1"/>
</dbReference>
<dbReference type="HAMAP" id="MF_01038">
    <property type="entry name" value="GpmI"/>
    <property type="match status" value="1"/>
</dbReference>
<dbReference type="GO" id="GO:0005737">
    <property type="term" value="C:cytoplasm"/>
    <property type="evidence" value="ECO:0007669"/>
    <property type="project" value="InterPro"/>
</dbReference>
<comment type="catalytic activity">
    <reaction evidence="1">
        <text>(2R)-2-phosphoglycerate = (2R)-3-phosphoglycerate</text>
        <dbReference type="Rhea" id="RHEA:15901"/>
        <dbReference type="ChEBI" id="CHEBI:58272"/>
        <dbReference type="ChEBI" id="CHEBI:58289"/>
        <dbReference type="EC" id="5.4.2.12"/>
    </reaction>
</comment>
<feature type="non-terminal residue" evidence="13">
    <location>
        <position position="1"/>
    </location>
</feature>
<evidence type="ECO:0000256" key="8">
    <source>
        <dbReference type="ARBA" id="ARBA00023211"/>
    </source>
</evidence>
<dbReference type="InterPro" id="IPR036646">
    <property type="entry name" value="PGAM_B_sf"/>
</dbReference>
<comment type="caution">
    <text evidence="13">The sequence shown here is derived from an EMBL/GenBank/DDBJ whole genome shotgun (WGS) entry which is preliminary data.</text>
</comment>
<name>A0A0F9IEU1_9ZZZZ</name>
<dbReference type="InterPro" id="IPR011258">
    <property type="entry name" value="BPG-indep_PGM_N"/>
</dbReference>
<dbReference type="Gene3D" id="3.40.720.10">
    <property type="entry name" value="Alkaline Phosphatase, subunit A"/>
    <property type="match status" value="1"/>
</dbReference>
<dbReference type="PANTHER" id="PTHR31637:SF0">
    <property type="entry name" value="2,3-BISPHOSPHOGLYCERATE-INDEPENDENT PHOSPHOGLYCERATE MUTASE"/>
    <property type="match status" value="1"/>
</dbReference>
<evidence type="ECO:0000256" key="4">
    <source>
        <dbReference type="ARBA" id="ARBA00008819"/>
    </source>
</evidence>
<evidence type="ECO:0000256" key="5">
    <source>
        <dbReference type="ARBA" id="ARBA00012026"/>
    </source>
</evidence>
<evidence type="ECO:0000256" key="9">
    <source>
        <dbReference type="ARBA" id="ARBA00023235"/>
    </source>
</evidence>
<reference evidence="13" key="1">
    <citation type="journal article" date="2015" name="Nature">
        <title>Complex archaea that bridge the gap between prokaryotes and eukaryotes.</title>
        <authorList>
            <person name="Spang A."/>
            <person name="Saw J.H."/>
            <person name="Jorgensen S.L."/>
            <person name="Zaremba-Niedzwiedzka K."/>
            <person name="Martijn J."/>
            <person name="Lind A.E."/>
            <person name="van Eijk R."/>
            <person name="Schleper C."/>
            <person name="Guy L."/>
            <person name="Ettema T.J."/>
        </authorList>
    </citation>
    <scope>NUCLEOTIDE SEQUENCE</scope>
</reference>
<dbReference type="InterPro" id="IPR005995">
    <property type="entry name" value="Pgm_bpd_ind"/>
</dbReference>
<dbReference type="NCBIfam" id="TIGR01307">
    <property type="entry name" value="pgm_bpd_ind"/>
    <property type="match status" value="1"/>
</dbReference>
<evidence type="ECO:0000256" key="2">
    <source>
        <dbReference type="ARBA" id="ARBA00001936"/>
    </source>
</evidence>
<evidence type="ECO:0000256" key="1">
    <source>
        <dbReference type="ARBA" id="ARBA00000370"/>
    </source>
</evidence>
<evidence type="ECO:0000256" key="10">
    <source>
        <dbReference type="ARBA" id="ARBA00071648"/>
    </source>
</evidence>
<dbReference type="GO" id="GO:0004619">
    <property type="term" value="F:phosphoglycerate mutase activity"/>
    <property type="evidence" value="ECO:0007669"/>
    <property type="project" value="UniProtKB-EC"/>
</dbReference>
<dbReference type="GO" id="GO:0030145">
    <property type="term" value="F:manganese ion binding"/>
    <property type="evidence" value="ECO:0007669"/>
    <property type="project" value="InterPro"/>
</dbReference>
<keyword evidence="7" id="KW-0324">Glycolysis</keyword>
<dbReference type="UniPathway" id="UPA00109">
    <property type="reaction ID" value="UER00186"/>
</dbReference>
<dbReference type="SUPFAM" id="SSF64158">
    <property type="entry name" value="2,3-Bisphosphoglycerate-independent phosphoglycerate mutase, substrate-binding domain"/>
    <property type="match status" value="1"/>
</dbReference>
<dbReference type="CDD" id="cd16010">
    <property type="entry name" value="iPGM"/>
    <property type="match status" value="1"/>
</dbReference>
<evidence type="ECO:0000256" key="3">
    <source>
        <dbReference type="ARBA" id="ARBA00004798"/>
    </source>
</evidence>
<dbReference type="EC" id="5.4.2.12" evidence="5"/>
<dbReference type="GO" id="GO:0006096">
    <property type="term" value="P:glycolytic process"/>
    <property type="evidence" value="ECO:0007669"/>
    <property type="project" value="UniProtKB-UniPathway"/>
</dbReference>
<keyword evidence="6" id="KW-0479">Metal-binding</keyword>
<evidence type="ECO:0000313" key="13">
    <source>
        <dbReference type="EMBL" id="KKM18244.1"/>
    </source>
</evidence>
<keyword evidence="9" id="KW-0413">Isomerase</keyword>
<dbReference type="InterPro" id="IPR006124">
    <property type="entry name" value="Metalloenzyme"/>
</dbReference>
<dbReference type="GO" id="GO:0006007">
    <property type="term" value="P:glucose catabolic process"/>
    <property type="evidence" value="ECO:0007669"/>
    <property type="project" value="InterPro"/>
</dbReference>
<feature type="domain" description="BPG-independent PGAM N-terminal" evidence="12">
    <location>
        <begin position="63"/>
        <end position="280"/>
    </location>
</feature>
<feature type="domain" description="Metalloenzyme" evidence="11">
    <location>
        <begin position="2"/>
        <end position="482"/>
    </location>
</feature>
<comment type="cofactor">
    <cofactor evidence="2">
        <name>Mn(2+)</name>
        <dbReference type="ChEBI" id="CHEBI:29035"/>
    </cofactor>
</comment>
<sequence>PQDNAIHNAHTPTWDRLWAEAPKTLIACSGESVGLPEGQMGNSEVGHLNIGAGRIVCQELRRIDNFIQDGSFFKNDKLKAVMGKVKATNSALHLMGLVSEGGVHSQLSHLFALIDMADKNRIPHVYIHAILDGRDTPPDGGVGYIKRLSEYLNQKKTGAIASICGRFYAMDRDNRWDRIEKAFCLYTQGKGVKEKNPVEAVKKAYIRGETDEFVRPIVITDPKEEPVRMIGDRDGIIFFNFRADRSREITRAFTDPSFSFFKRDPLPKLCEFVCMTLFDEAFDLPVAFSPVRLSGILGEVVSRHGLRQLRIAETEKYAHVTYFFNGGEEKPFPLEERCLIPSPRDVRTYDLKPEMSAYQVTEEVIARLKSKQYHMVVLNFANMDMVGHTGVLDAAIKACEAIDHCIHQIVSTVKAQNGITMITADHGNAEQMIEENGQVHTAHTLNPVRFLLIDDMRKNAELRNGILGDIAPTILEIMGIEKPQQMTGKSLLRAN</sequence>
<dbReference type="Pfam" id="PF06415">
    <property type="entry name" value="iPGM_N"/>
    <property type="match status" value="1"/>
</dbReference>
<evidence type="ECO:0000259" key="11">
    <source>
        <dbReference type="Pfam" id="PF01676"/>
    </source>
</evidence>
<proteinExistence type="inferred from homology"/>
<dbReference type="EMBL" id="LAZR01014262">
    <property type="protein sequence ID" value="KKM18244.1"/>
    <property type="molecule type" value="Genomic_DNA"/>
</dbReference>
<dbReference type="Gene3D" id="3.40.1450.10">
    <property type="entry name" value="BPG-independent phosphoglycerate mutase, domain B"/>
    <property type="match status" value="1"/>
</dbReference>
<dbReference type="Pfam" id="PF01676">
    <property type="entry name" value="Metalloenzyme"/>
    <property type="match status" value="1"/>
</dbReference>
<accession>A0A0F9IEU1</accession>
<protein>
    <recommendedName>
        <fullName evidence="10">2,3-bisphosphoglycerate-independent phosphoglycerate mutase</fullName>
        <ecNumber evidence="5">5.4.2.12</ecNumber>
    </recommendedName>
</protein>
<dbReference type="FunFam" id="3.40.1450.10:FF:000001">
    <property type="entry name" value="2,3-bisphosphoglycerate-independent phosphoglycerate mutase"/>
    <property type="match status" value="1"/>
</dbReference>
<comment type="pathway">
    <text evidence="3">Carbohydrate degradation; glycolysis; pyruvate from D-glyceraldehyde 3-phosphate: step 3/5.</text>
</comment>
<organism evidence="13">
    <name type="scientific">marine sediment metagenome</name>
    <dbReference type="NCBI Taxonomy" id="412755"/>
    <lineage>
        <taxon>unclassified sequences</taxon>
        <taxon>metagenomes</taxon>
        <taxon>ecological metagenomes</taxon>
    </lineage>
</organism>
<comment type="similarity">
    <text evidence="4">Belongs to the BPG-independent phosphoglycerate mutase family.</text>
</comment>
<gene>
    <name evidence="13" type="ORF">LCGC14_1667620</name>
</gene>
<dbReference type="AlphaFoldDB" id="A0A0F9IEU1"/>
<dbReference type="SUPFAM" id="SSF53649">
    <property type="entry name" value="Alkaline phosphatase-like"/>
    <property type="match status" value="1"/>
</dbReference>